<dbReference type="InterPro" id="IPR009901">
    <property type="entry name" value="Phage_VT1-Sakai_H0025"/>
</dbReference>
<name>A0A081FX73_9GAMM</name>
<dbReference type="AlphaFoldDB" id="A0A081FX73"/>
<sequence length="172" mass="19511">MANNVNGIQDAYCWSINKIAIQFEMDRRTVTERIRAAGISPAGMKNGHPVYALRDVGPALYRRQMETMTVEFNEDGEPLLEPRDRLHWYQAQIYKVQFEKTAKALVDAGDYRREMAKMAAVMLPFLESVPDHLKDATDREGCGLDDATLACAERAVSPIIEHLREVIDDNNI</sequence>
<organism evidence="1 2">
    <name type="scientific">Marinobacterium lacunae</name>
    <dbReference type="NCBI Taxonomy" id="1232683"/>
    <lineage>
        <taxon>Bacteria</taxon>
        <taxon>Pseudomonadati</taxon>
        <taxon>Pseudomonadota</taxon>
        <taxon>Gammaproteobacteria</taxon>
        <taxon>Oceanospirillales</taxon>
        <taxon>Oceanospirillaceae</taxon>
        <taxon>Marinobacterium</taxon>
    </lineage>
</organism>
<evidence type="ECO:0000313" key="2">
    <source>
        <dbReference type="Proteomes" id="UP000028252"/>
    </source>
</evidence>
<accession>A0A081FX73</accession>
<gene>
    <name evidence="1" type="ORF">ADIMK_2652</name>
</gene>
<dbReference type="Proteomes" id="UP000028252">
    <property type="component" value="Unassembled WGS sequence"/>
</dbReference>
<dbReference type="OrthoDB" id="6119938at2"/>
<keyword evidence="2" id="KW-1185">Reference proteome</keyword>
<reference evidence="1 2" key="1">
    <citation type="submission" date="2014-04" db="EMBL/GenBank/DDBJ databases">
        <title>Marinobacterium kochiensis sp. nov., isolated from sediment sample collected from Kochi backwaters in Kerala, India.</title>
        <authorList>
            <person name="Singh A."/>
            <person name="Pinnaka A.K."/>
        </authorList>
    </citation>
    <scope>NUCLEOTIDE SEQUENCE [LARGE SCALE GENOMIC DNA]</scope>
    <source>
        <strain evidence="1 2">AK27</strain>
    </source>
</reference>
<dbReference type="PATRIC" id="fig|1232683.4.peg.2605"/>
<dbReference type="Pfam" id="PF07278">
    <property type="entry name" value="DUF1441"/>
    <property type="match status" value="1"/>
</dbReference>
<evidence type="ECO:0000313" key="1">
    <source>
        <dbReference type="EMBL" id="KEA63128.1"/>
    </source>
</evidence>
<protein>
    <submittedName>
        <fullName evidence="1">Phage protein</fullName>
    </submittedName>
</protein>
<dbReference type="RefSeq" id="WP_036188986.1">
    <property type="nucleotide sequence ID" value="NZ_JMQN01000040.1"/>
</dbReference>
<dbReference type="EMBL" id="JMQN01000040">
    <property type="protein sequence ID" value="KEA63128.1"/>
    <property type="molecule type" value="Genomic_DNA"/>
</dbReference>
<comment type="caution">
    <text evidence="1">The sequence shown here is derived from an EMBL/GenBank/DDBJ whole genome shotgun (WGS) entry which is preliminary data.</text>
</comment>
<proteinExistence type="predicted"/>